<dbReference type="InterPro" id="IPR002110">
    <property type="entry name" value="Ankyrin_rpt"/>
</dbReference>
<dbReference type="SUPFAM" id="SSF48403">
    <property type="entry name" value="Ankyrin repeat"/>
    <property type="match status" value="1"/>
</dbReference>
<keyword evidence="5" id="KW-0812">Transmembrane</keyword>
<dbReference type="InterPro" id="IPR036770">
    <property type="entry name" value="Ankyrin_rpt-contain_sf"/>
</dbReference>
<keyword evidence="8" id="KW-1185">Reference proteome</keyword>
<dbReference type="SMART" id="SM00248">
    <property type="entry name" value="ANK"/>
    <property type="match status" value="5"/>
</dbReference>
<keyword evidence="1" id="KW-0677">Repeat</keyword>
<evidence type="ECO:0000313" key="8">
    <source>
        <dbReference type="Proteomes" id="UP000738349"/>
    </source>
</evidence>
<dbReference type="PROSITE" id="PS50088">
    <property type="entry name" value="ANK_REPEAT"/>
    <property type="match status" value="4"/>
</dbReference>
<evidence type="ECO:0000256" key="1">
    <source>
        <dbReference type="ARBA" id="ARBA00022737"/>
    </source>
</evidence>
<dbReference type="Gene3D" id="1.25.40.20">
    <property type="entry name" value="Ankyrin repeat-containing domain"/>
    <property type="match status" value="1"/>
</dbReference>
<feature type="region of interest" description="Disordered" evidence="4">
    <location>
        <begin position="595"/>
        <end position="623"/>
    </location>
</feature>
<dbReference type="PANTHER" id="PTHR23206">
    <property type="entry name" value="MASK PROTEIN"/>
    <property type="match status" value="1"/>
</dbReference>
<feature type="repeat" description="ANK" evidence="3">
    <location>
        <begin position="273"/>
        <end position="305"/>
    </location>
</feature>
<sequence>MASRQAEVIRLLTIGLVCGLSLTQELYQLQKPDFLPKAFWSGVEERFPQFAHNFLTTAAQVFVLDKRNLDELHSVSNGRHLTQPELLSTKWCGKQEIALTIESFLGREPRSAARFDFWNRILSRFFPPKDIEMIHQHGCDLGDFERVVRDTVHRAFLKLCESNCWRIVQRTLDLDTSCASFEEPERLLAFVPRTYFPRLNLDRCGAEDQTALMVASREGHVRVMEVLLSHGALADAVNSEGKTALIMAVEKGVLDAVQVLLRWGADPNHMTFDGDTSLSTAAEKGWKDLVQLLLRRGANPDLHSTNGWTPLMRAVRHGHRSIANVLLDKNADPDIVVANCTALGIAFRLRDKKSILLLSRRGAEPQVAIASLPSVASRTKASKFLEHTISNDGLNRHGAIRRIRLGFNLTFDKLSRSLVGNVDDKGRVESSYRSPQTWWSKGVEGIKRLMDGYTPTTVLEILRVLLIIGPIASLMDDFEEEGIRPCIDALSTANTMTRRQHQNLLSNGNFEMFKHDINRWADVFDDMDDRTRLQSWAMDLWGESRVSKLWTTNFRKSYTSANKKLAMSPMDHFATSIKLYVSSAETLFDFNLSEDLASSQEPSPTPPQQPPRGHNEGTQVGPETGAEHMMVDTAPDALRCEEPPDWLQSTQHGSAKDAAYLMAGAAFTILFLFLIALRDDSCQISQQPWGSGALKLCRPVIGATLASVVDMVYPNPEQNLATGSSVSKLAFHLLGEYVIEFGRVWNLLTLYTYFQCLPLADGVLSSIKEFCDERFTSYMIGLNDYLLLRLVGMEEVSLQGQPSIYEALNASKEKSTNMHGRGYSLEKEPEVEM</sequence>
<keyword evidence="5" id="KW-0472">Membrane</keyword>
<dbReference type="GO" id="GO:0005737">
    <property type="term" value="C:cytoplasm"/>
    <property type="evidence" value="ECO:0007669"/>
    <property type="project" value="TreeGrafter"/>
</dbReference>
<protein>
    <submittedName>
        <fullName evidence="7">Uncharacterized protein</fullName>
    </submittedName>
</protein>
<dbReference type="Pfam" id="PF13637">
    <property type="entry name" value="Ank_4"/>
    <property type="match status" value="1"/>
</dbReference>
<reference evidence="7" key="1">
    <citation type="journal article" date="2021" name="Nat. Commun.">
        <title>Genetic determinants of endophytism in the Arabidopsis root mycobiome.</title>
        <authorList>
            <person name="Mesny F."/>
            <person name="Miyauchi S."/>
            <person name="Thiergart T."/>
            <person name="Pickel B."/>
            <person name="Atanasova L."/>
            <person name="Karlsson M."/>
            <person name="Huettel B."/>
            <person name="Barry K.W."/>
            <person name="Haridas S."/>
            <person name="Chen C."/>
            <person name="Bauer D."/>
            <person name="Andreopoulos W."/>
            <person name="Pangilinan J."/>
            <person name="LaButti K."/>
            <person name="Riley R."/>
            <person name="Lipzen A."/>
            <person name="Clum A."/>
            <person name="Drula E."/>
            <person name="Henrissat B."/>
            <person name="Kohler A."/>
            <person name="Grigoriev I.V."/>
            <person name="Martin F.M."/>
            <person name="Hacquard S."/>
        </authorList>
    </citation>
    <scope>NUCLEOTIDE SEQUENCE</scope>
    <source>
        <strain evidence="7">MPI-CAGE-AT-0147</strain>
    </source>
</reference>
<feature type="chain" id="PRO_5040307734" evidence="6">
    <location>
        <begin position="24"/>
        <end position="833"/>
    </location>
</feature>
<dbReference type="InterPro" id="IPR051631">
    <property type="entry name" value="Ankyrin-KH/SAM_domain"/>
</dbReference>
<evidence type="ECO:0000256" key="5">
    <source>
        <dbReference type="SAM" id="Phobius"/>
    </source>
</evidence>
<proteinExistence type="predicted"/>
<dbReference type="AlphaFoldDB" id="A0A9P9J3X4"/>
<dbReference type="EMBL" id="JAGMUV010000008">
    <property type="protein sequence ID" value="KAH7146161.1"/>
    <property type="molecule type" value="Genomic_DNA"/>
</dbReference>
<evidence type="ECO:0000256" key="3">
    <source>
        <dbReference type="PROSITE-ProRule" id="PRU00023"/>
    </source>
</evidence>
<keyword evidence="6" id="KW-0732">Signal</keyword>
<comment type="caution">
    <text evidence="7">The sequence shown here is derived from an EMBL/GenBank/DDBJ whole genome shotgun (WGS) entry which is preliminary data.</text>
</comment>
<evidence type="ECO:0000256" key="6">
    <source>
        <dbReference type="SAM" id="SignalP"/>
    </source>
</evidence>
<name>A0A9P9J3X4_9HYPO</name>
<keyword evidence="5" id="KW-1133">Transmembrane helix</keyword>
<dbReference type="PANTHER" id="PTHR23206:SF8">
    <property type="entry name" value="ANKYRIN REPEAT AND KH DOMAIN-CONTAINING 1"/>
    <property type="match status" value="1"/>
</dbReference>
<evidence type="ECO:0000313" key="7">
    <source>
        <dbReference type="EMBL" id="KAH7146161.1"/>
    </source>
</evidence>
<accession>A0A9P9J3X4</accession>
<evidence type="ECO:0000256" key="2">
    <source>
        <dbReference type="ARBA" id="ARBA00023043"/>
    </source>
</evidence>
<organism evidence="7 8">
    <name type="scientific">Dactylonectria macrodidyma</name>
    <dbReference type="NCBI Taxonomy" id="307937"/>
    <lineage>
        <taxon>Eukaryota</taxon>
        <taxon>Fungi</taxon>
        <taxon>Dikarya</taxon>
        <taxon>Ascomycota</taxon>
        <taxon>Pezizomycotina</taxon>
        <taxon>Sordariomycetes</taxon>
        <taxon>Hypocreomycetidae</taxon>
        <taxon>Hypocreales</taxon>
        <taxon>Nectriaceae</taxon>
        <taxon>Dactylonectria</taxon>
    </lineage>
</organism>
<feature type="signal peptide" evidence="6">
    <location>
        <begin position="1"/>
        <end position="23"/>
    </location>
</feature>
<gene>
    <name evidence="7" type="ORF">EDB81DRAFT_883583</name>
</gene>
<feature type="repeat" description="ANK" evidence="3">
    <location>
        <begin position="240"/>
        <end position="272"/>
    </location>
</feature>
<dbReference type="PROSITE" id="PS50297">
    <property type="entry name" value="ANK_REP_REGION"/>
    <property type="match status" value="4"/>
</dbReference>
<dbReference type="Pfam" id="PF12796">
    <property type="entry name" value="Ank_2"/>
    <property type="match status" value="1"/>
</dbReference>
<feature type="repeat" description="ANK" evidence="3">
    <location>
        <begin position="306"/>
        <end position="338"/>
    </location>
</feature>
<dbReference type="OrthoDB" id="20872at2759"/>
<dbReference type="Proteomes" id="UP000738349">
    <property type="component" value="Unassembled WGS sequence"/>
</dbReference>
<evidence type="ECO:0000256" key="4">
    <source>
        <dbReference type="SAM" id="MobiDB-lite"/>
    </source>
</evidence>
<feature type="repeat" description="ANK" evidence="3">
    <location>
        <begin position="207"/>
        <end position="239"/>
    </location>
</feature>
<feature type="transmembrane region" description="Helical" evidence="5">
    <location>
        <begin position="658"/>
        <end position="677"/>
    </location>
</feature>
<keyword evidence="2 3" id="KW-0040">ANK repeat</keyword>